<protein>
    <submittedName>
        <fullName evidence="1">Uncharacterized protein</fullName>
    </submittedName>
</protein>
<evidence type="ECO:0000313" key="1">
    <source>
        <dbReference type="EMBL" id="EEA89756.1"/>
    </source>
</evidence>
<organism evidence="1 2">
    <name type="scientific">Collinsella stercoris DSM 13279</name>
    <dbReference type="NCBI Taxonomy" id="445975"/>
    <lineage>
        <taxon>Bacteria</taxon>
        <taxon>Bacillati</taxon>
        <taxon>Actinomycetota</taxon>
        <taxon>Coriobacteriia</taxon>
        <taxon>Coriobacteriales</taxon>
        <taxon>Coriobacteriaceae</taxon>
        <taxon>Collinsella</taxon>
    </lineage>
</organism>
<sequence length="63" mass="7307">MCVLRSSVHEKSGGAREELRCAWRICVRLAIFDALVKPDALCELQCRWRPFLAWKTVSRCIEV</sequence>
<dbReference type="Proteomes" id="UP000003560">
    <property type="component" value="Unassembled WGS sequence"/>
</dbReference>
<evidence type="ECO:0000313" key="2">
    <source>
        <dbReference type="Proteomes" id="UP000003560"/>
    </source>
</evidence>
<dbReference type="AlphaFoldDB" id="B6GD93"/>
<keyword evidence="2" id="KW-1185">Reference proteome</keyword>
<proteinExistence type="predicted"/>
<reference evidence="1 2" key="1">
    <citation type="submission" date="2008-10" db="EMBL/GenBank/DDBJ databases">
        <title>Draft genome sequence of Collinsella stercoris (DSM 13279).</title>
        <authorList>
            <person name="Sudarsanam P."/>
            <person name="Ley R."/>
            <person name="Guruge J."/>
            <person name="Turnbaugh P.J."/>
            <person name="Mahowald M."/>
            <person name="Liep D."/>
            <person name="Gordon J."/>
        </authorList>
    </citation>
    <scope>NUCLEOTIDE SEQUENCE [LARGE SCALE GENOMIC DNA]</scope>
    <source>
        <strain evidence="1 2">DSM 13279</strain>
    </source>
</reference>
<accession>B6GD93</accession>
<name>B6GD93_9ACTN</name>
<gene>
    <name evidence="1" type="ORF">COLSTE_02072</name>
</gene>
<dbReference type="HOGENOM" id="CLU_2878127_0_0_11"/>
<reference evidence="1 2" key="2">
    <citation type="submission" date="2008-10" db="EMBL/GenBank/DDBJ databases">
        <authorList>
            <person name="Fulton L."/>
            <person name="Clifton S."/>
            <person name="Fulton B."/>
            <person name="Xu J."/>
            <person name="Minx P."/>
            <person name="Pepin K.H."/>
            <person name="Johnson M."/>
            <person name="Thiruvilangam P."/>
            <person name="Bhonagiri V."/>
            <person name="Nash W.E."/>
            <person name="Mardis E.R."/>
            <person name="Wilson R.K."/>
        </authorList>
    </citation>
    <scope>NUCLEOTIDE SEQUENCE [LARGE SCALE GENOMIC DNA]</scope>
    <source>
        <strain evidence="1 2">DSM 13279</strain>
    </source>
</reference>
<dbReference type="EMBL" id="ABXJ01000124">
    <property type="protein sequence ID" value="EEA89756.1"/>
    <property type="molecule type" value="Genomic_DNA"/>
</dbReference>
<comment type="caution">
    <text evidence="1">The sequence shown here is derived from an EMBL/GenBank/DDBJ whole genome shotgun (WGS) entry which is preliminary data.</text>
</comment>